<dbReference type="Gene3D" id="3.40.50.150">
    <property type="entry name" value="Vaccinia Virus protein VP39"/>
    <property type="match status" value="1"/>
</dbReference>
<comment type="caution">
    <text evidence="3">The sequence shown here is derived from an EMBL/GenBank/DDBJ whole genome shotgun (WGS) entry which is preliminary data.</text>
</comment>
<feature type="region of interest" description="Disordered" evidence="1">
    <location>
        <begin position="248"/>
        <end position="276"/>
    </location>
</feature>
<name>A0ABQ3G9L2_9BURK</name>
<reference evidence="4" key="1">
    <citation type="journal article" date="2019" name="Int. J. Syst. Evol. Microbiol.">
        <title>The Global Catalogue of Microorganisms (GCM) 10K type strain sequencing project: providing services to taxonomists for standard genome sequencing and annotation.</title>
        <authorList>
            <consortium name="The Broad Institute Genomics Platform"/>
            <consortium name="The Broad Institute Genome Sequencing Center for Infectious Disease"/>
            <person name="Wu L."/>
            <person name="Ma J."/>
        </authorList>
    </citation>
    <scope>NUCLEOTIDE SEQUENCE [LARGE SCALE GENOMIC DNA]</scope>
    <source>
        <strain evidence="4">KCTC 23314</strain>
    </source>
</reference>
<dbReference type="InterPro" id="IPR013216">
    <property type="entry name" value="Methyltransf_11"/>
</dbReference>
<protein>
    <recommendedName>
        <fullName evidence="2">Methyltransferase type 11 domain-containing protein</fullName>
    </recommendedName>
</protein>
<dbReference type="InterPro" id="IPR029063">
    <property type="entry name" value="SAM-dependent_MTases_sf"/>
</dbReference>
<feature type="domain" description="Methyltransferase type 11" evidence="2">
    <location>
        <begin position="76"/>
        <end position="124"/>
    </location>
</feature>
<dbReference type="Proteomes" id="UP000626210">
    <property type="component" value="Unassembled WGS sequence"/>
</dbReference>
<evidence type="ECO:0000313" key="3">
    <source>
        <dbReference type="EMBL" id="GHC95819.1"/>
    </source>
</evidence>
<evidence type="ECO:0000256" key="1">
    <source>
        <dbReference type="SAM" id="MobiDB-lite"/>
    </source>
</evidence>
<sequence length="276" mass="30714">MSGQIIGLHDWFQTPPGRYLLAWEQAAFDRVVTDVFGYHALQLGAGEIDGLRTCRIQNRWLAAAEPPLPGAPGSAALACDFSALPFESNSLDLVLLPHALELSPDPHATLREVERVLVPEGQAIVCGFNSASLWGLRQRRARLYRKLGLGQLYLPADGDFIGYLRLRDWLRLLSFEVESSRFGCYRPAVNSEATLGRFGWMEALGERCWPILGAVYFVTAVKRVRGMRLLEANWKAARKLSTAPVPLANRRPRRPVHEPAHAAPAPSVSQREKGLR</sequence>
<gene>
    <name evidence="3" type="ORF">GCM10007320_49120</name>
</gene>
<dbReference type="Pfam" id="PF08241">
    <property type="entry name" value="Methyltransf_11"/>
    <property type="match status" value="1"/>
</dbReference>
<accession>A0ABQ3G9L2</accession>
<evidence type="ECO:0000313" key="4">
    <source>
        <dbReference type="Proteomes" id="UP000626210"/>
    </source>
</evidence>
<keyword evidence="4" id="KW-1185">Reference proteome</keyword>
<dbReference type="SUPFAM" id="SSF53335">
    <property type="entry name" value="S-adenosyl-L-methionine-dependent methyltransferases"/>
    <property type="match status" value="1"/>
</dbReference>
<dbReference type="EMBL" id="BMYK01000021">
    <property type="protein sequence ID" value="GHC95819.1"/>
    <property type="molecule type" value="Genomic_DNA"/>
</dbReference>
<organism evidence="3 4">
    <name type="scientific">Pseudorhodoferax aquiterrae</name>
    <dbReference type="NCBI Taxonomy" id="747304"/>
    <lineage>
        <taxon>Bacteria</taxon>
        <taxon>Pseudomonadati</taxon>
        <taxon>Pseudomonadota</taxon>
        <taxon>Betaproteobacteria</taxon>
        <taxon>Burkholderiales</taxon>
        <taxon>Comamonadaceae</taxon>
    </lineage>
</organism>
<dbReference type="RefSeq" id="WP_189689572.1">
    <property type="nucleotide sequence ID" value="NZ_BMYK01000021.1"/>
</dbReference>
<proteinExistence type="predicted"/>
<evidence type="ECO:0000259" key="2">
    <source>
        <dbReference type="Pfam" id="PF08241"/>
    </source>
</evidence>